<comment type="similarity">
    <text evidence="2">Belongs to the NADH dehydrogenase family.</text>
</comment>
<feature type="domain" description="FAD/NAD(P)-binding" evidence="6">
    <location>
        <begin position="18"/>
        <end position="335"/>
    </location>
</feature>
<evidence type="ECO:0000256" key="1">
    <source>
        <dbReference type="ARBA" id="ARBA00001974"/>
    </source>
</evidence>
<evidence type="ECO:0000313" key="8">
    <source>
        <dbReference type="Proteomes" id="UP001296873"/>
    </source>
</evidence>
<keyword evidence="5" id="KW-0560">Oxidoreductase</keyword>
<keyword evidence="8" id="KW-1185">Reference proteome</keyword>
<dbReference type="Proteomes" id="UP001296873">
    <property type="component" value="Unassembled WGS sequence"/>
</dbReference>
<dbReference type="PRINTS" id="PR00368">
    <property type="entry name" value="FADPNR"/>
</dbReference>
<gene>
    <name evidence="7" type="ORF">CKO28_24760</name>
</gene>
<dbReference type="Gene3D" id="3.50.50.100">
    <property type="match status" value="1"/>
</dbReference>
<reference evidence="7 8" key="1">
    <citation type="journal article" date="2020" name="Microorganisms">
        <title>Osmotic Adaptation and Compatible Solute Biosynthesis of Phototrophic Bacteria as Revealed from Genome Analyses.</title>
        <authorList>
            <person name="Imhoff J.F."/>
            <person name="Rahn T."/>
            <person name="Kunzel S."/>
            <person name="Keller A."/>
            <person name="Neulinger S.C."/>
        </authorList>
    </citation>
    <scope>NUCLEOTIDE SEQUENCE [LARGE SCALE GENOMIC DNA]</scope>
    <source>
        <strain evidence="7 8">DSM 9895</strain>
    </source>
</reference>
<evidence type="ECO:0000259" key="6">
    <source>
        <dbReference type="Pfam" id="PF07992"/>
    </source>
</evidence>
<dbReference type="InterPro" id="IPR023753">
    <property type="entry name" value="FAD/NAD-binding_dom"/>
</dbReference>
<dbReference type="InterPro" id="IPR051169">
    <property type="entry name" value="NADH-Q_oxidoreductase"/>
</dbReference>
<proteinExistence type="inferred from homology"/>
<evidence type="ECO:0000256" key="2">
    <source>
        <dbReference type="ARBA" id="ARBA00005272"/>
    </source>
</evidence>
<evidence type="ECO:0000313" key="7">
    <source>
        <dbReference type="EMBL" id="MBK1671217.1"/>
    </source>
</evidence>
<dbReference type="SUPFAM" id="SSF51905">
    <property type="entry name" value="FAD/NAD(P)-binding domain"/>
    <property type="match status" value="2"/>
</dbReference>
<keyword evidence="3" id="KW-0285">Flavoprotein</keyword>
<comment type="cofactor">
    <cofactor evidence="1">
        <name>FAD</name>
        <dbReference type="ChEBI" id="CHEBI:57692"/>
    </cofactor>
</comment>
<protein>
    <recommendedName>
        <fullName evidence="6">FAD/NAD(P)-binding domain-containing protein</fullName>
    </recommendedName>
</protein>
<evidence type="ECO:0000256" key="5">
    <source>
        <dbReference type="ARBA" id="ARBA00023002"/>
    </source>
</evidence>
<sequence>MPHSMTTSELSRTEQDRTVVVLGGGFAGVAACRRLERRLPEGWQVTLVNADNAQVFTPLLPEAVGASMLPGHAVVPLRQLLPKTRIVTGRVRALDAERRTLTLEHGQTVAGAHLVLACGLAAHRALLPGMAEHSYALKTVGDALAIRNAVIGQLEAIERDGGPLQDDPRARFAVIGGGFSGIELAGQINDLVRAARRYYANVPRDALRVHVIHDGPRILPEVPENLAAVAARRMAKSGIAIRTEAQAAEINADAIALDDGTSIAAMTKVATIGTSAQPLMRTANLPMEGKRVTTHADLSVPDRPGLWALGDCAAVPNDGDGEPLPPTAQAANQAGGQLADNILRDIVGAPTQPVAYRSKGFMATIGDQNAVAQVGRLRLAGRSAWLLWRLVYLAQIPTGWRKLRIGFEWIWSCLFPVDIAHLRFRTSDDG</sequence>
<evidence type="ECO:0000256" key="3">
    <source>
        <dbReference type="ARBA" id="ARBA00022630"/>
    </source>
</evidence>
<dbReference type="Pfam" id="PF07992">
    <property type="entry name" value="Pyr_redox_2"/>
    <property type="match status" value="1"/>
</dbReference>
<dbReference type="EMBL" id="NRRL01000158">
    <property type="protein sequence ID" value="MBK1671217.1"/>
    <property type="molecule type" value="Genomic_DNA"/>
</dbReference>
<comment type="caution">
    <text evidence="7">The sequence shown here is derived from an EMBL/GenBank/DDBJ whole genome shotgun (WGS) entry which is preliminary data.</text>
</comment>
<dbReference type="PANTHER" id="PTHR42913:SF3">
    <property type="entry name" value="64 KDA MITOCHONDRIAL NADH DEHYDROGENASE (EUROFUNG)"/>
    <property type="match status" value="1"/>
</dbReference>
<evidence type="ECO:0000256" key="4">
    <source>
        <dbReference type="ARBA" id="ARBA00022827"/>
    </source>
</evidence>
<dbReference type="InterPro" id="IPR036188">
    <property type="entry name" value="FAD/NAD-bd_sf"/>
</dbReference>
<keyword evidence="4" id="KW-0274">FAD</keyword>
<organism evidence="7 8">
    <name type="scientific">Rhodovibrio sodomensis</name>
    <dbReference type="NCBI Taxonomy" id="1088"/>
    <lineage>
        <taxon>Bacteria</taxon>
        <taxon>Pseudomonadati</taxon>
        <taxon>Pseudomonadota</taxon>
        <taxon>Alphaproteobacteria</taxon>
        <taxon>Rhodospirillales</taxon>
        <taxon>Rhodovibrionaceae</taxon>
        <taxon>Rhodovibrio</taxon>
    </lineage>
</organism>
<accession>A0ABS1DL56</accession>
<name>A0ABS1DL56_9PROT</name>
<dbReference type="PRINTS" id="PR00411">
    <property type="entry name" value="PNDRDTASEI"/>
</dbReference>
<dbReference type="PANTHER" id="PTHR42913">
    <property type="entry name" value="APOPTOSIS-INDUCING FACTOR 1"/>
    <property type="match status" value="1"/>
</dbReference>